<reference evidence="6" key="1">
    <citation type="submission" date="2025-08" db="UniProtKB">
        <authorList>
            <consortium name="RefSeq"/>
        </authorList>
    </citation>
    <scope>IDENTIFICATION</scope>
    <source>
        <strain evidence="6">Mau12</strain>
        <tissue evidence="6">Whole Body</tissue>
    </source>
</reference>
<dbReference type="SUPFAM" id="SSF47113">
    <property type="entry name" value="Histone-fold"/>
    <property type="match status" value="1"/>
</dbReference>
<gene>
    <name evidence="6" type="primary">LOC117136003</name>
</gene>
<keyword evidence="5" id="KW-1185">Reference proteome</keyword>
<dbReference type="GO" id="GO:0006261">
    <property type="term" value="P:DNA-templated DNA replication"/>
    <property type="evidence" value="ECO:0007669"/>
    <property type="project" value="TreeGrafter"/>
</dbReference>
<protein>
    <submittedName>
        <fullName evidence="6">DNA polymerase epsilon subunit 4</fullName>
    </submittedName>
</protein>
<evidence type="ECO:0000259" key="4">
    <source>
        <dbReference type="Pfam" id="PF00808"/>
    </source>
</evidence>
<proteinExistence type="predicted"/>
<dbReference type="Pfam" id="PF00808">
    <property type="entry name" value="CBFD_NFYB_HMF"/>
    <property type="match status" value="1"/>
</dbReference>
<dbReference type="GO" id="GO:0046982">
    <property type="term" value="F:protein heterodimerization activity"/>
    <property type="evidence" value="ECO:0007669"/>
    <property type="project" value="InterPro"/>
</dbReference>
<dbReference type="GO" id="GO:0008622">
    <property type="term" value="C:epsilon DNA polymerase complex"/>
    <property type="evidence" value="ECO:0007669"/>
    <property type="project" value="TreeGrafter"/>
</dbReference>
<feature type="domain" description="Transcription factor CBF/NF-Y/archaeal histone" evidence="4">
    <location>
        <begin position="77"/>
        <end position="140"/>
    </location>
</feature>
<evidence type="ECO:0000313" key="6">
    <source>
        <dbReference type="RefSeq" id="XP_033152509.1"/>
    </source>
</evidence>
<dbReference type="CDD" id="cd22929">
    <property type="entry name" value="HFD_POLE4-like"/>
    <property type="match status" value="1"/>
</dbReference>
<dbReference type="GeneID" id="117136003"/>
<keyword evidence="2" id="KW-0539">Nucleus</keyword>
<comment type="subcellular location">
    <subcellularLocation>
        <location evidence="1">Nucleus</location>
    </subcellularLocation>
</comment>
<evidence type="ECO:0000256" key="3">
    <source>
        <dbReference type="SAM" id="MobiDB-lite"/>
    </source>
</evidence>
<dbReference type="Proteomes" id="UP000515162">
    <property type="component" value="Chromosome 2R"/>
</dbReference>
<feature type="compositionally biased region" description="Acidic residues" evidence="3">
    <location>
        <begin position="26"/>
        <end position="48"/>
    </location>
</feature>
<dbReference type="InterPro" id="IPR009072">
    <property type="entry name" value="Histone-fold"/>
</dbReference>
<dbReference type="AlphaFoldDB" id="A0A6P8JHT7"/>
<dbReference type="Gene3D" id="1.10.20.10">
    <property type="entry name" value="Histone, subunit A"/>
    <property type="match status" value="1"/>
</dbReference>
<dbReference type="PANTHER" id="PTHR10252:SF79">
    <property type="entry name" value="DNA POLYMERASE EPSILON SUBUNIT 4"/>
    <property type="match status" value="1"/>
</dbReference>
<dbReference type="RefSeq" id="XP_033152509.1">
    <property type="nucleotide sequence ID" value="XM_033296618.1"/>
</dbReference>
<feature type="region of interest" description="Disordered" evidence="3">
    <location>
        <begin position="1"/>
        <end position="74"/>
    </location>
</feature>
<dbReference type="PANTHER" id="PTHR10252">
    <property type="entry name" value="HISTONE-LIKE TRANSCRIPTION FACTOR CCAAT-RELATED"/>
    <property type="match status" value="1"/>
</dbReference>
<dbReference type="CTD" id="56655"/>
<evidence type="ECO:0000256" key="1">
    <source>
        <dbReference type="ARBA" id="ARBA00004123"/>
    </source>
</evidence>
<evidence type="ECO:0000256" key="2">
    <source>
        <dbReference type="ARBA" id="ARBA00023242"/>
    </source>
</evidence>
<feature type="compositionally biased region" description="Acidic residues" evidence="3">
    <location>
        <begin position="1"/>
        <end position="16"/>
    </location>
</feature>
<evidence type="ECO:0000313" key="5">
    <source>
        <dbReference type="Proteomes" id="UP000515162"/>
    </source>
</evidence>
<dbReference type="InterPro" id="IPR050568">
    <property type="entry name" value="Transcr_DNA_Rep_Reg"/>
</dbReference>
<sequence>MASEELFEAEFSEEQDLERQQPMETEAAELAETEEALDITEESPENPEAESTTEQLAEKPVTNGNKGPADNEAKMTQLPLARIRNIMKLDPDLHMANNEAVFIVAKAVELFIASLSRESYTYTAQSKKKTIQKRDVDMAISAVDSLLFLDGAMNF</sequence>
<accession>A0A6P8JHT7</accession>
<organism evidence="5 6">
    <name type="scientific">Drosophila mauritiana</name>
    <name type="common">Fruit fly</name>
    <dbReference type="NCBI Taxonomy" id="7226"/>
    <lineage>
        <taxon>Eukaryota</taxon>
        <taxon>Metazoa</taxon>
        <taxon>Ecdysozoa</taxon>
        <taxon>Arthropoda</taxon>
        <taxon>Hexapoda</taxon>
        <taxon>Insecta</taxon>
        <taxon>Pterygota</taxon>
        <taxon>Neoptera</taxon>
        <taxon>Endopterygota</taxon>
        <taxon>Diptera</taxon>
        <taxon>Brachycera</taxon>
        <taxon>Muscomorpha</taxon>
        <taxon>Ephydroidea</taxon>
        <taxon>Drosophilidae</taxon>
        <taxon>Drosophila</taxon>
        <taxon>Sophophora</taxon>
    </lineage>
</organism>
<name>A0A6P8JHT7_DROMA</name>
<dbReference type="SMR" id="A0A6P8JHT7"/>
<dbReference type="InterPro" id="IPR003958">
    <property type="entry name" value="CBFA_NFYB_domain"/>
</dbReference>